<evidence type="ECO:0000256" key="3">
    <source>
        <dbReference type="ARBA" id="ARBA00022475"/>
    </source>
</evidence>
<dbReference type="CDD" id="cd17321">
    <property type="entry name" value="MFS_MMR_MDR_like"/>
    <property type="match status" value="1"/>
</dbReference>
<sequence length="526" mass="53934">MTNTTERTITPIDRATDAAARIDPGRSTRAPRRAWLALAVLMLPVLLVSVDNTVLSFALPAISADLAPTAAQQLWIIDAYPLVLAGLLVAMGSAGDRYGRRRMLLIGSTGFALVSIGAAFAPTAEALIVARAALGFFGAMLMPSTLSLLRAVFTEREQRRLAIAIWASGFAAGSAMGPLVGGLLLEHFHWGSVFLLAVPVLVPLLVFVPMLIPESRDPAPGRIDLVSTVLSLAAMGPIVYGIKSLATEGMHGFGVQAIALGVSCALWFVRRQLRSETPMLDVRLFRQGSFGGAVVVNLFSVIALVGFLYFVSQHLQLIAGLSPVEAGLALLPGLVAMIAAGLLVVPVARRVRPRVLVPVALGLSASGYLVIALFAGSGSIGPIVLAFVLLGVGIGAAETVSNELILSSAPPAKAGAASAVSETAYELGAVLGTAILGSILAVQFRAGLVLPSVLTDQQADAARETLAGAMTVADGLPGPIGTQLAASAAHAFDAGVVVTSLIGVALMAAAAVVAAIALRNPKAPRA</sequence>
<comment type="subcellular location">
    <subcellularLocation>
        <location evidence="1">Cell membrane</location>
        <topology evidence="1">Multi-pass membrane protein</topology>
    </subcellularLocation>
</comment>
<dbReference type="InterPro" id="IPR036259">
    <property type="entry name" value="MFS_trans_sf"/>
</dbReference>
<feature type="transmembrane region" description="Helical" evidence="7">
    <location>
        <begin position="355"/>
        <end position="377"/>
    </location>
</feature>
<dbReference type="GO" id="GO:0005886">
    <property type="term" value="C:plasma membrane"/>
    <property type="evidence" value="ECO:0007669"/>
    <property type="project" value="UniProtKB-SubCell"/>
</dbReference>
<dbReference type="GO" id="GO:0022857">
    <property type="term" value="F:transmembrane transporter activity"/>
    <property type="evidence" value="ECO:0007669"/>
    <property type="project" value="InterPro"/>
</dbReference>
<evidence type="ECO:0000256" key="5">
    <source>
        <dbReference type="ARBA" id="ARBA00022989"/>
    </source>
</evidence>
<organism evidence="9 10">
    <name type="scientific">Agromyces mariniharenae</name>
    <dbReference type="NCBI Taxonomy" id="2604423"/>
    <lineage>
        <taxon>Bacteria</taxon>
        <taxon>Bacillati</taxon>
        <taxon>Actinomycetota</taxon>
        <taxon>Actinomycetes</taxon>
        <taxon>Micrococcales</taxon>
        <taxon>Microbacteriaceae</taxon>
        <taxon>Agromyces</taxon>
    </lineage>
</organism>
<feature type="transmembrane region" description="Helical" evidence="7">
    <location>
        <begin position="383"/>
        <end position="406"/>
    </location>
</feature>
<feature type="transmembrane region" description="Helical" evidence="7">
    <location>
        <begin position="330"/>
        <end position="348"/>
    </location>
</feature>
<feature type="transmembrane region" description="Helical" evidence="7">
    <location>
        <begin position="223"/>
        <end position="243"/>
    </location>
</feature>
<dbReference type="EMBL" id="VSSB01000002">
    <property type="protein sequence ID" value="TYL50568.1"/>
    <property type="molecule type" value="Genomic_DNA"/>
</dbReference>
<evidence type="ECO:0000313" key="10">
    <source>
        <dbReference type="Proteomes" id="UP000325243"/>
    </source>
</evidence>
<keyword evidence="3" id="KW-1003">Cell membrane</keyword>
<dbReference type="Proteomes" id="UP000325243">
    <property type="component" value="Unassembled WGS sequence"/>
</dbReference>
<dbReference type="InterPro" id="IPR020846">
    <property type="entry name" value="MFS_dom"/>
</dbReference>
<evidence type="ECO:0000256" key="2">
    <source>
        <dbReference type="ARBA" id="ARBA00022448"/>
    </source>
</evidence>
<proteinExistence type="predicted"/>
<dbReference type="PANTHER" id="PTHR42718:SF47">
    <property type="entry name" value="METHYL VIOLOGEN RESISTANCE PROTEIN SMVA"/>
    <property type="match status" value="1"/>
</dbReference>
<name>A0A5S4UWN7_9MICO</name>
<evidence type="ECO:0000256" key="4">
    <source>
        <dbReference type="ARBA" id="ARBA00022692"/>
    </source>
</evidence>
<feature type="transmembrane region" description="Helical" evidence="7">
    <location>
        <begin position="103"/>
        <end position="122"/>
    </location>
</feature>
<feature type="transmembrane region" description="Helical" evidence="7">
    <location>
        <begin position="74"/>
        <end position="91"/>
    </location>
</feature>
<feature type="transmembrane region" description="Helical" evidence="7">
    <location>
        <begin position="128"/>
        <end position="149"/>
    </location>
</feature>
<dbReference type="Pfam" id="PF07690">
    <property type="entry name" value="MFS_1"/>
    <property type="match status" value="1"/>
</dbReference>
<keyword evidence="5 7" id="KW-1133">Transmembrane helix</keyword>
<feature type="transmembrane region" description="Helical" evidence="7">
    <location>
        <begin position="249"/>
        <end position="269"/>
    </location>
</feature>
<evidence type="ECO:0000313" key="9">
    <source>
        <dbReference type="EMBL" id="TYL50568.1"/>
    </source>
</evidence>
<accession>A0A5S4UWN7</accession>
<evidence type="ECO:0000259" key="8">
    <source>
        <dbReference type="PROSITE" id="PS50850"/>
    </source>
</evidence>
<feature type="transmembrane region" description="Helical" evidence="7">
    <location>
        <begin position="494"/>
        <end position="518"/>
    </location>
</feature>
<dbReference type="Gene3D" id="1.20.1720.10">
    <property type="entry name" value="Multidrug resistance protein D"/>
    <property type="match status" value="1"/>
</dbReference>
<feature type="transmembrane region" description="Helical" evidence="7">
    <location>
        <begin position="161"/>
        <end position="184"/>
    </location>
</feature>
<dbReference type="PROSITE" id="PS50850">
    <property type="entry name" value="MFS"/>
    <property type="match status" value="1"/>
</dbReference>
<feature type="transmembrane region" description="Helical" evidence="7">
    <location>
        <begin position="427"/>
        <end position="446"/>
    </location>
</feature>
<dbReference type="Gene3D" id="1.20.1250.20">
    <property type="entry name" value="MFS general substrate transporter like domains"/>
    <property type="match status" value="1"/>
</dbReference>
<feature type="transmembrane region" description="Helical" evidence="7">
    <location>
        <begin position="290"/>
        <end position="310"/>
    </location>
</feature>
<dbReference type="SUPFAM" id="SSF103473">
    <property type="entry name" value="MFS general substrate transporter"/>
    <property type="match status" value="1"/>
</dbReference>
<reference evidence="9 10" key="1">
    <citation type="submission" date="2019-08" db="EMBL/GenBank/DDBJ databases">
        <authorList>
            <person name="Hu J."/>
        </authorList>
    </citation>
    <scope>NUCLEOTIDE SEQUENCE [LARGE SCALE GENOMIC DNA]</scope>
    <source>
        <strain evidence="9 10">NEAU-184</strain>
    </source>
</reference>
<dbReference type="AlphaFoldDB" id="A0A5S4UWN7"/>
<gene>
    <name evidence="9" type="ORF">FYC51_15395</name>
</gene>
<dbReference type="InterPro" id="IPR011701">
    <property type="entry name" value="MFS"/>
</dbReference>
<feature type="transmembrane region" description="Helical" evidence="7">
    <location>
        <begin position="35"/>
        <end position="62"/>
    </location>
</feature>
<evidence type="ECO:0000256" key="6">
    <source>
        <dbReference type="ARBA" id="ARBA00023136"/>
    </source>
</evidence>
<comment type="caution">
    <text evidence="9">The sequence shown here is derived from an EMBL/GenBank/DDBJ whole genome shotgun (WGS) entry which is preliminary data.</text>
</comment>
<feature type="domain" description="Major facilitator superfamily (MFS) profile" evidence="8">
    <location>
        <begin position="37"/>
        <end position="522"/>
    </location>
</feature>
<keyword evidence="6 7" id="KW-0472">Membrane</keyword>
<keyword evidence="4 7" id="KW-0812">Transmembrane</keyword>
<evidence type="ECO:0000256" key="1">
    <source>
        <dbReference type="ARBA" id="ARBA00004651"/>
    </source>
</evidence>
<keyword evidence="10" id="KW-1185">Reference proteome</keyword>
<feature type="transmembrane region" description="Helical" evidence="7">
    <location>
        <begin position="190"/>
        <end position="211"/>
    </location>
</feature>
<protein>
    <submittedName>
        <fullName evidence="9">MFS transporter</fullName>
    </submittedName>
</protein>
<dbReference type="PANTHER" id="PTHR42718">
    <property type="entry name" value="MAJOR FACILITATOR SUPERFAMILY MULTIDRUG TRANSPORTER MFSC"/>
    <property type="match status" value="1"/>
</dbReference>
<keyword evidence="2" id="KW-0813">Transport</keyword>
<evidence type="ECO:0000256" key="7">
    <source>
        <dbReference type="SAM" id="Phobius"/>
    </source>
</evidence>
<dbReference type="RefSeq" id="WP_148734669.1">
    <property type="nucleotide sequence ID" value="NZ_VSSB01000002.1"/>
</dbReference>